<dbReference type="PROSITE" id="PS00108">
    <property type="entry name" value="PROTEIN_KINASE_ST"/>
    <property type="match status" value="1"/>
</dbReference>
<evidence type="ECO:0000256" key="5">
    <source>
        <dbReference type="ARBA" id="ARBA00022553"/>
    </source>
</evidence>
<evidence type="ECO:0000256" key="8">
    <source>
        <dbReference type="ARBA" id="ARBA00022777"/>
    </source>
</evidence>
<evidence type="ECO:0000256" key="9">
    <source>
        <dbReference type="ARBA" id="ARBA00022840"/>
    </source>
</evidence>
<evidence type="ECO:0000256" key="1">
    <source>
        <dbReference type="ARBA" id="ARBA00004266"/>
    </source>
</evidence>
<evidence type="ECO:0000256" key="11">
    <source>
        <dbReference type="ARBA" id="ARBA00048679"/>
    </source>
</evidence>
<dbReference type="SMART" id="SM00220">
    <property type="entry name" value="S_TKc"/>
    <property type="match status" value="1"/>
</dbReference>
<evidence type="ECO:0000259" key="14">
    <source>
        <dbReference type="PROSITE" id="PS50011"/>
    </source>
</evidence>
<feature type="compositionally biased region" description="Pro residues" evidence="13">
    <location>
        <begin position="1"/>
        <end position="10"/>
    </location>
</feature>
<accession>A0AAV0BF38</accession>
<dbReference type="GO" id="GO:0005940">
    <property type="term" value="C:septin ring"/>
    <property type="evidence" value="ECO:0007669"/>
    <property type="project" value="UniProtKB-ARBA"/>
</dbReference>
<comment type="caution">
    <text evidence="15">The sequence shown here is derived from an EMBL/GenBank/DDBJ whole genome shotgun (WGS) entry which is preliminary data.</text>
</comment>
<evidence type="ECO:0000313" key="15">
    <source>
        <dbReference type="EMBL" id="CAH7685777.1"/>
    </source>
</evidence>
<dbReference type="GO" id="GO:0004674">
    <property type="term" value="F:protein serine/threonine kinase activity"/>
    <property type="evidence" value="ECO:0007669"/>
    <property type="project" value="UniProtKB-KW"/>
</dbReference>
<dbReference type="GO" id="GO:0005935">
    <property type="term" value="C:cellular bud neck"/>
    <property type="evidence" value="ECO:0007669"/>
    <property type="project" value="UniProtKB-SubCell"/>
</dbReference>
<dbReference type="PROSITE" id="PS00107">
    <property type="entry name" value="PROTEIN_KINASE_ATP"/>
    <property type="match status" value="1"/>
</dbReference>
<reference evidence="15" key="1">
    <citation type="submission" date="2022-06" db="EMBL/GenBank/DDBJ databases">
        <authorList>
            <consortium name="SYNGENTA / RWTH Aachen University"/>
        </authorList>
    </citation>
    <scope>NUCLEOTIDE SEQUENCE</scope>
</reference>
<keyword evidence="6" id="KW-0808">Transferase</keyword>
<feature type="compositionally biased region" description="Polar residues" evidence="13">
    <location>
        <begin position="15"/>
        <end position="25"/>
    </location>
</feature>
<protein>
    <recommendedName>
        <fullName evidence="3">non-specific serine/threonine protein kinase</fullName>
        <ecNumber evidence="3">2.7.11.1</ecNumber>
    </recommendedName>
</protein>
<dbReference type="GO" id="GO:0005524">
    <property type="term" value="F:ATP binding"/>
    <property type="evidence" value="ECO:0007669"/>
    <property type="project" value="UniProtKB-UniRule"/>
</dbReference>
<evidence type="ECO:0000256" key="7">
    <source>
        <dbReference type="ARBA" id="ARBA00022741"/>
    </source>
</evidence>
<dbReference type="GO" id="GO:0035556">
    <property type="term" value="P:intracellular signal transduction"/>
    <property type="evidence" value="ECO:0007669"/>
    <property type="project" value="TreeGrafter"/>
</dbReference>
<dbReference type="Pfam" id="PF00069">
    <property type="entry name" value="Pkinase"/>
    <property type="match status" value="1"/>
</dbReference>
<feature type="compositionally biased region" description="Basic and acidic residues" evidence="13">
    <location>
        <begin position="26"/>
        <end position="46"/>
    </location>
</feature>
<evidence type="ECO:0000256" key="12">
    <source>
        <dbReference type="PROSITE-ProRule" id="PRU10141"/>
    </source>
</evidence>
<keyword evidence="4" id="KW-0723">Serine/threonine-protein kinase</keyword>
<dbReference type="Proteomes" id="UP001153365">
    <property type="component" value="Unassembled WGS sequence"/>
</dbReference>
<dbReference type="CDD" id="cd14081">
    <property type="entry name" value="STKc_BRSK1_2"/>
    <property type="match status" value="1"/>
</dbReference>
<dbReference type="PANTHER" id="PTHR24346:SF110">
    <property type="entry name" value="NON-SPECIFIC SERINE_THREONINE PROTEIN KINASE"/>
    <property type="match status" value="1"/>
</dbReference>
<gene>
    <name evidence="15" type="ORF">PPACK8108_LOCUS20353</name>
</gene>
<dbReference type="InterPro" id="IPR017441">
    <property type="entry name" value="Protein_kinase_ATP_BS"/>
</dbReference>
<dbReference type="Gene3D" id="1.10.510.10">
    <property type="entry name" value="Transferase(Phosphotransferase) domain 1"/>
    <property type="match status" value="1"/>
</dbReference>
<keyword evidence="8" id="KW-0418">Kinase</keyword>
<feature type="region of interest" description="Disordered" evidence="13">
    <location>
        <begin position="408"/>
        <end position="522"/>
    </location>
</feature>
<dbReference type="EC" id="2.7.11.1" evidence="3"/>
<feature type="region of interest" description="Disordered" evidence="13">
    <location>
        <begin position="754"/>
        <end position="777"/>
    </location>
</feature>
<feature type="region of interest" description="Disordered" evidence="13">
    <location>
        <begin position="629"/>
        <end position="690"/>
    </location>
</feature>
<evidence type="ECO:0000256" key="3">
    <source>
        <dbReference type="ARBA" id="ARBA00012513"/>
    </source>
</evidence>
<comment type="catalytic activity">
    <reaction evidence="11">
        <text>L-seryl-[protein] + ATP = O-phospho-L-seryl-[protein] + ADP + H(+)</text>
        <dbReference type="Rhea" id="RHEA:17989"/>
        <dbReference type="Rhea" id="RHEA-COMP:9863"/>
        <dbReference type="Rhea" id="RHEA-COMP:11604"/>
        <dbReference type="ChEBI" id="CHEBI:15378"/>
        <dbReference type="ChEBI" id="CHEBI:29999"/>
        <dbReference type="ChEBI" id="CHEBI:30616"/>
        <dbReference type="ChEBI" id="CHEBI:83421"/>
        <dbReference type="ChEBI" id="CHEBI:456216"/>
        <dbReference type="EC" id="2.7.11.1"/>
    </reaction>
</comment>
<feature type="compositionally biased region" description="Polar residues" evidence="13">
    <location>
        <begin position="434"/>
        <end position="464"/>
    </location>
</feature>
<comment type="subcellular location">
    <subcellularLocation>
        <location evidence="1">Bud neck</location>
    </subcellularLocation>
</comment>
<organism evidence="15 16">
    <name type="scientific">Phakopsora pachyrhizi</name>
    <name type="common">Asian soybean rust disease fungus</name>
    <dbReference type="NCBI Taxonomy" id="170000"/>
    <lineage>
        <taxon>Eukaryota</taxon>
        <taxon>Fungi</taxon>
        <taxon>Dikarya</taxon>
        <taxon>Basidiomycota</taxon>
        <taxon>Pucciniomycotina</taxon>
        <taxon>Pucciniomycetes</taxon>
        <taxon>Pucciniales</taxon>
        <taxon>Phakopsoraceae</taxon>
        <taxon>Phakopsora</taxon>
    </lineage>
</organism>
<feature type="region of interest" description="Disordered" evidence="13">
    <location>
        <begin position="558"/>
        <end position="595"/>
    </location>
</feature>
<dbReference type="PANTHER" id="PTHR24346">
    <property type="entry name" value="MAP/MICROTUBULE AFFINITY-REGULATING KINASE"/>
    <property type="match status" value="1"/>
</dbReference>
<evidence type="ECO:0000256" key="10">
    <source>
        <dbReference type="ARBA" id="ARBA00047899"/>
    </source>
</evidence>
<dbReference type="EMBL" id="CALTRL010005743">
    <property type="protein sequence ID" value="CAH7685777.1"/>
    <property type="molecule type" value="Genomic_DNA"/>
</dbReference>
<evidence type="ECO:0000256" key="6">
    <source>
        <dbReference type="ARBA" id="ARBA00022679"/>
    </source>
</evidence>
<feature type="compositionally biased region" description="Polar residues" evidence="13">
    <location>
        <begin position="492"/>
        <end position="512"/>
    </location>
</feature>
<evidence type="ECO:0000313" key="16">
    <source>
        <dbReference type="Proteomes" id="UP001153365"/>
    </source>
</evidence>
<dbReference type="InterPro" id="IPR000719">
    <property type="entry name" value="Prot_kinase_dom"/>
</dbReference>
<feature type="domain" description="Protein kinase" evidence="14">
    <location>
        <begin position="50"/>
        <end position="314"/>
    </location>
</feature>
<evidence type="ECO:0000256" key="4">
    <source>
        <dbReference type="ARBA" id="ARBA00022527"/>
    </source>
</evidence>
<keyword evidence="7 12" id="KW-0547">Nucleotide-binding</keyword>
<dbReference type="InterPro" id="IPR008271">
    <property type="entry name" value="Ser/Thr_kinase_AS"/>
</dbReference>
<comment type="similarity">
    <text evidence="2">Belongs to the protein kinase superfamily. CAMK Ser/Thr protein kinase family. NIM1 subfamily.</text>
</comment>
<keyword evidence="5" id="KW-0597">Phosphoprotein</keyword>
<name>A0AAV0BF38_PHAPC</name>
<sequence length="991" mass="110617">MQPQPLSPPRPSKKQPVQQPRVQNEQIKEQRGRRSGTRGERSDPKRIGPWKIGRTIGKGSSGRVKIAKHSNTGQFAAVKIVPRQMLLNSRMSINEVGARTDKMLLGIEREIVIMKLIEHPNILSLYDVWETGSDLYLIMEYVEGGELFNYLVRRGRLHEDEALHYFQQIICGVDYCHRFNICHRDLKPENLLLDNQHNIKIADFGMAALEASGKLLETCCGSPHYASPEIVSGYNYHGSSSDIWSCGVILFALLTNRLPFDDEDLVVLLNKVKVGKFWMPEDLPELAQDLIRGMMMLDPTKRLTMDQIKAHPWFVQRRPRPQPDYIAPPTPEQITKSIGRPEDLDYEIVSNLRTLWFGAEEKRIVDALVSDEKCWEKVFYFLLEKYRQRHLESFNEEDFAMPTSTLCTTKSKSRKSPREHIVKNAPGAVRSRSRQSLASITRKSNPNVPSAASSRTRSNGQTHHIVSRPAPSIPATANSANKARVQIWANPKTASNSSVTNIEATPTSSENGRSPRPLPEIPIEGASNRVKFVASTPSKTHKAPPINVPQILLQEATPSPAPKTRNFVTRTPDDLSDNCETSPTQIPKDLKSPNSSIKIPQTDDLTMQNFFHDIVDQLQIMSMRSPNLHEGALSGSSPKLPYNATNIGNKRREDEENINPVGFEIYDQGSKSSHKSRSVDSHKHSNGSHSADFVLIDDSSVIPSDINKTTRSRKLSILKQASKNYSARANSRAIPKQNAKAQLYSYKRADKIDYENHDSSSTRASSAQTSDYSSNVASDKENSRFWGFRNVSHESKMGNSRKAALGLSIQSPTAFMPGAFEAGSSSSKKSKGIDSLFPTPSSPLSPASSVFTEDGSLMSPKISWFAHLFSWKTVSYNLISTENIEATRTETKKLLENLGCLALVENADTVGVLKCKFDNRSGGPLRPIKFRVEFTSSFPTNAQGTNFNNASPRFGCNSNSLICQTLVTIMLEKGHSPTLKWLFGSLKKIWV</sequence>
<dbReference type="AlphaFoldDB" id="A0AAV0BF38"/>
<dbReference type="FunFam" id="1.10.510.10:FF:000394">
    <property type="entry name" value="Serine/threonine-protein kinase HSL1"/>
    <property type="match status" value="1"/>
</dbReference>
<keyword evidence="16" id="KW-1185">Reference proteome</keyword>
<keyword evidence="9 12" id="KW-0067">ATP-binding</keyword>
<proteinExistence type="inferred from homology"/>
<evidence type="ECO:0000256" key="13">
    <source>
        <dbReference type="SAM" id="MobiDB-lite"/>
    </source>
</evidence>
<dbReference type="PROSITE" id="PS50011">
    <property type="entry name" value="PROTEIN_KINASE_DOM"/>
    <property type="match status" value="1"/>
</dbReference>
<dbReference type="InterPro" id="IPR011009">
    <property type="entry name" value="Kinase-like_dom_sf"/>
</dbReference>
<evidence type="ECO:0000256" key="2">
    <source>
        <dbReference type="ARBA" id="ARBA00010791"/>
    </source>
</evidence>
<feature type="compositionally biased region" description="Low complexity" evidence="13">
    <location>
        <begin position="761"/>
        <end position="770"/>
    </location>
</feature>
<comment type="catalytic activity">
    <reaction evidence="10">
        <text>L-threonyl-[protein] + ATP = O-phospho-L-threonyl-[protein] + ADP + H(+)</text>
        <dbReference type="Rhea" id="RHEA:46608"/>
        <dbReference type="Rhea" id="RHEA-COMP:11060"/>
        <dbReference type="Rhea" id="RHEA-COMP:11605"/>
        <dbReference type="ChEBI" id="CHEBI:15378"/>
        <dbReference type="ChEBI" id="CHEBI:30013"/>
        <dbReference type="ChEBI" id="CHEBI:30616"/>
        <dbReference type="ChEBI" id="CHEBI:61977"/>
        <dbReference type="ChEBI" id="CHEBI:456216"/>
        <dbReference type="EC" id="2.7.11.1"/>
    </reaction>
</comment>
<feature type="region of interest" description="Disordered" evidence="13">
    <location>
        <begin position="1"/>
        <end position="59"/>
    </location>
</feature>
<dbReference type="SUPFAM" id="SSF56112">
    <property type="entry name" value="Protein kinase-like (PK-like)"/>
    <property type="match status" value="1"/>
</dbReference>
<feature type="binding site" evidence="12">
    <location>
        <position position="79"/>
    </location>
    <ligand>
        <name>ATP</name>
        <dbReference type="ChEBI" id="CHEBI:30616"/>
    </ligand>
</feature>